<evidence type="ECO:0000313" key="3">
    <source>
        <dbReference type="Proteomes" id="UP001143474"/>
    </source>
</evidence>
<evidence type="ECO:0000313" key="2">
    <source>
        <dbReference type="EMBL" id="GLK13552.1"/>
    </source>
</evidence>
<sequence>MFSVLSSRRIAATVAGAALLSFTAACGGSGNAAFCADAPWTKAFTDYTTSVSSAGLDIKKMNDASQKLSADLKELAGKTDGDLASAINDLATAWEKLKIDPKDPAGAAAATQDMTKNLQEGTAKLAKACSS</sequence>
<accession>A0A9W6I880</accession>
<dbReference type="Proteomes" id="UP001143474">
    <property type="component" value="Unassembled WGS sequence"/>
</dbReference>
<feature type="signal peptide" evidence="1">
    <location>
        <begin position="1"/>
        <end position="27"/>
    </location>
</feature>
<evidence type="ECO:0000256" key="1">
    <source>
        <dbReference type="SAM" id="SignalP"/>
    </source>
</evidence>
<evidence type="ECO:0008006" key="4">
    <source>
        <dbReference type="Google" id="ProtNLM"/>
    </source>
</evidence>
<gene>
    <name evidence="2" type="ORF">GCM10017600_69630</name>
</gene>
<reference evidence="2" key="1">
    <citation type="journal article" date="2014" name="Int. J. Syst. Evol. Microbiol.">
        <title>Complete genome sequence of Corynebacterium casei LMG S-19264T (=DSM 44701T), isolated from a smear-ripened cheese.</title>
        <authorList>
            <consortium name="US DOE Joint Genome Institute (JGI-PGF)"/>
            <person name="Walter F."/>
            <person name="Albersmeier A."/>
            <person name="Kalinowski J."/>
            <person name="Ruckert C."/>
        </authorList>
    </citation>
    <scope>NUCLEOTIDE SEQUENCE</scope>
    <source>
        <strain evidence="2">VKM Ac-2007</strain>
    </source>
</reference>
<protein>
    <recommendedName>
        <fullName evidence="4">Small secreted protein</fullName>
    </recommendedName>
</protein>
<dbReference type="EMBL" id="BSEV01000023">
    <property type="protein sequence ID" value="GLK13552.1"/>
    <property type="molecule type" value="Genomic_DNA"/>
</dbReference>
<keyword evidence="1" id="KW-0732">Signal</keyword>
<proteinExistence type="predicted"/>
<organism evidence="2 3">
    <name type="scientific">Streptosporangium carneum</name>
    <dbReference type="NCBI Taxonomy" id="47481"/>
    <lineage>
        <taxon>Bacteria</taxon>
        <taxon>Bacillati</taxon>
        <taxon>Actinomycetota</taxon>
        <taxon>Actinomycetes</taxon>
        <taxon>Streptosporangiales</taxon>
        <taxon>Streptosporangiaceae</taxon>
        <taxon>Streptosporangium</taxon>
    </lineage>
</organism>
<dbReference type="RefSeq" id="WP_271221831.1">
    <property type="nucleotide sequence ID" value="NZ_BAAAVD010000063.1"/>
</dbReference>
<reference evidence="2" key="2">
    <citation type="submission" date="2023-01" db="EMBL/GenBank/DDBJ databases">
        <authorList>
            <person name="Sun Q."/>
            <person name="Evtushenko L."/>
        </authorList>
    </citation>
    <scope>NUCLEOTIDE SEQUENCE</scope>
    <source>
        <strain evidence="2">VKM Ac-2007</strain>
    </source>
</reference>
<feature type="chain" id="PRO_5040817866" description="Small secreted protein" evidence="1">
    <location>
        <begin position="28"/>
        <end position="131"/>
    </location>
</feature>
<dbReference type="AlphaFoldDB" id="A0A9W6I880"/>
<keyword evidence="3" id="KW-1185">Reference proteome</keyword>
<comment type="caution">
    <text evidence="2">The sequence shown here is derived from an EMBL/GenBank/DDBJ whole genome shotgun (WGS) entry which is preliminary data.</text>
</comment>
<name>A0A9W6I880_9ACTN</name>